<protein>
    <submittedName>
        <fullName evidence="1">Jg8234 protein</fullName>
    </submittedName>
</protein>
<dbReference type="Proteomes" id="UP000838756">
    <property type="component" value="Unassembled WGS sequence"/>
</dbReference>
<name>A0A8S4QMS1_9NEOP</name>
<organism evidence="1 2">
    <name type="scientific">Pararge aegeria aegeria</name>
    <dbReference type="NCBI Taxonomy" id="348720"/>
    <lineage>
        <taxon>Eukaryota</taxon>
        <taxon>Metazoa</taxon>
        <taxon>Ecdysozoa</taxon>
        <taxon>Arthropoda</taxon>
        <taxon>Hexapoda</taxon>
        <taxon>Insecta</taxon>
        <taxon>Pterygota</taxon>
        <taxon>Neoptera</taxon>
        <taxon>Endopterygota</taxon>
        <taxon>Lepidoptera</taxon>
        <taxon>Glossata</taxon>
        <taxon>Ditrysia</taxon>
        <taxon>Papilionoidea</taxon>
        <taxon>Nymphalidae</taxon>
        <taxon>Satyrinae</taxon>
        <taxon>Satyrini</taxon>
        <taxon>Parargina</taxon>
        <taxon>Pararge</taxon>
    </lineage>
</organism>
<gene>
    <name evidence="1" type="primary">jg8234</name>
    <name evidence="1" type="ORF">PAEG_LOCUS3962</name>
</gene>
<reference evidence="1" key="1">
    <citation type="submission" date="2022-03" db="EMBL/GenBank/DDBJ databases">
        <authorList>
            <person name="Lindestad O."/>
        </authorList>
    </citation>
    <scope>NUCLEOTIDE SEQUENCE</scope>
</reference>
<proteinExistence type="predicted"/>
<dbReference type="EMBL" id="CAKXAJ010013245">
    <property type="protein sequence ID" value="CAH2215878.1"/>
    <property type="molecule type" value="Genomic_DNA"/>
</dbReference>
<evidence type="ECO:0000313" key="2">
    <source>
        <dbReference type="Proteomes" id="UP000838756"/>
    </source>
</evidence>
<dbReference type="AlphaFoldDB" id="A0A8S4QMS1"/>
<dbReference type="OrthoDB" id="6141723at2759"/>
<keyword evidence="2" id="KW-1185">Reference proteome</keyword>
<sequence length="118" mass="13549">MPVEVYSLFNQIPRSFDDDHCFYVNIKKKLIRKTSDVDGLINKKHIEEGLAHLIPTSVYVYHNITVHEYFFNDDDVPDLNIDEVTEPAGQITRKHPYSLCITVKASGALLQRSLISLM</sequence>
<comment type="caution">
    <text evidence="1">The sequence shown here is derived from an EMBL/GenBank/DDBJ whole genome shotgun (WGS) entry which is preliminary data.</text>
</comment>
<accession>A0A8S4QMS1</accession>
<evidence type="ECO:0000313" key="1">
    <source>
        <dbReference type="EMBL" id="CAH2215878.1"/>
    </source>
</evidence>